<dbReference type="Proteomes" id="UP000076770">
    <property type="component" value="Chromosome i"/>
</dbReference>
<accession>A0A157SY65</accession>
<evidence type="ECO:0008006" key="8">
    <source>
        <dbReference type="Google" id="ProtNLM"/>
    </source>
</evidence>
<sequence>MDNLKEKCGIICNNTFYELKNISRTEYEFICDPSDFYTTVKGKCSDDIQAIVHTHEESCEPSYKDITSMKIWNIPWIIISKKCIKSILYLNGSILELDIHSLLSQELYHSLMKLLQ</sequence>
<evidence type="ECO:0000313" key="7">
    <source>
        <dbReference type="Proteomes" id="UP000076770"/>
    </source>
</evidence>
<reference evidence="7" key="1">
    <citation type="submission" date="2016-04" db="EMBL/GenBank/DDBJ databases">
        <authorList>
            <person name="Shah S.A."/>
            <person name="Garrett R.A."/>
        </authorList>
    </citation>
    <scope>NUCLEOTIDE SEQUENCE [LARGE SCALE GENOMIC DNA]</scope>
    <source>
        <strain evidence="7">ATCC 35091 / DSM 1616 / JCM 8930 / NBRC 15331 / P1</strain>
    </source>
</reference>
<dbReference type="InterPro" id="IPR051929">
    <property type="entry name" value="VirAsm_ModProt"/>
</dbReference>
<keyword evidence="1" id="KW-0645">Protease</keyword>
<evidence type="ECO:0000256" key="3">
    <source>
        <dbReference type="ARBA" id="ARBA00022801"/>
    </source>
</evidence>
<keyword evidence="4" id="KW-0862">Zinc</keyword>
<dbReference type="GO" id="GO:0006508">
    <property type="term" value="P:proteolysis"/>
    <property type="evidence" value="ECO:0007669"/>
    <property type="project" value="UniProtKB-KW"/>
</dbReference>
<dbReference type="PANTHER" id="PTHR34858">
    <property type="entry name" value="CYSO-CYSTEINE PEPTIDASE"/>
    <property type="match status" value="1"/>
</dbReference>
<gene>
    <name evidence="6" type="ORF">SSOP1_0103</name>
</gene>
<evidence type="ECO:0000256" key="4">
    <source>
        <dbReference type="ARBA" id="ARBA00022833"/>
    </source>
</evidence>
<name>A0A157SY65_SACSO</name>
<dbReference type="GO" id="GO:0008235">
    <property type="term" value="F:metalloexopeptidase activity"/>
    <property type="evidence" value="ECO:0007669"/>
    <property type="project" value="TreeGrafter"/>
</dbReference>
<dbReference type="SUPFAM" id="SSF102712">
    <property type="entry name" value="JAB1/MPN domain"/>
    <property type="match status" value="1"/>
</dbReference>
<evidence type="ECO:0000256" key="1">
    <source>
        <dbReference type="ARBA" id="ARBA00022670"/>
    </source>
</evidence>
<dbReference type="GO" id="GO:0008270">
    <property type="term" value="F:zinc ion binding"/>
    <property type="evidence" value="ECO:0007669"/>
    <property type="project" value="TreeGrafter"/>
</dbReference>
<evidence type="ECO:0000256" key="2">
    <source>
        <dbReference type="ARBA" id="ARBA00022723"/>
    </source>
</evidence>
<evidence type="ECO:0000313" key="6">
    <source>
        <dbReference type="EMBL" id="SAI83657.1"/>
    </source>
</evidence>
<protein>
    <recommendedName>
        <fullName evidence="8">JAB domain-containing protein</fullName>
    </recommendedName>
</protein>
<dbReference type="AlphaFoldDB" id="A0A157SY65"/>
<keyword evidence="3" id="KW-0378">Hydrolase</keyword>
<dbReference type="EMBL" id="LT549890">
    <property type="protein sequence ID" value="SAI83657.1"/>
    <property type="molecule type" value="Genomic_DNA"/>
</dbReference>
<keyword evidence="5" id="KW-0482">Metalloprotease</keyword>
<keyword evidence="2" id="KW-0479">Metal-binding</keyword>
<organism evidence="6 7">
    <name type="scientific">Saccharolobus solfataricus</name>
    <name type="common">Sulfolobus solfataricus</name>
    <dbReference type="NCBI Taxonomy" id="2287"/>
    <lineage>
        <taxon>Archaea</taxon>
        <taxon>Thermoproteota</taxon>
        <taxon>Thermoprotei</taxon>
        <taxon>Sulfolobales</taxon>
        <taxon>Sulfolobaceae</taxon>
        <taxon>Saccharolobus</taxon>
    </lineage>
</organism>
<evidence type="ECO:0000256" key="5">
    <source>
        <dbReference type="ARBA" id="ARBA00023049"/>
    </source>
</evidence>
<dbReference type="PANTHER" id="PTHR34858:SF1">
    <property type="entry name" value="CYSO-CYSTEINE PEPTIDASE"/>
    <property type="match status" value="1"/>
</dbReference>
<proteinExistence type="predicted"/>